<accession>A0A2S0N609</accession>
<feature type="region of interest" description="Disordered" evidence="1">
    <location>
        <begin position="283"/>
        <end position="314"/>
    </location>
</feature>
<sequence length="375" mass="41184">MNQVLKTIRTAAPARRDPQELNFPAMLERSKAEIARALPKHIDPDRMLRIALTAFRTTPALAKCKPVSVLASIIQASQLGLEVGQNGEAHLVPFKEECQMIPGYQGLMKLARNSGFVKDIYAHEVRENDHFVMRLGLERHLDHHPMPGRGGFPASEAMRGEVVGFYAVGVLKDGTPTFVAMSVEDVYQIRDNSKGYQAAKRYGKASTWDTDFIPMGKKTVIRALCKMMPKSAELSAAMALNDVADRGQSQNISLKEAADGSYEAPTVVDEETGEIIGNEAEQSAPGAYAQPQQAQPPKEPQPPVQAQKNAPKPREDVLTKVIGSMTAACTEDDLNEAYIRAETQVSGVDREILDKEYEKRLEEIRKGDGQVGSLL</sequence>
<keyword evidence="2" id="KW-0614">Plasmid</keyword>
<keyword evidence="3" id="KW-1185">Reference proteome</keyword>
<dbReference type="Proteomes" id="UP000239326">
    <property type="component" value="Plasmid unnamed1"/>
</dbReference>
<organism evidence="2 3">
    <name type="scientific">Simplicispira suum</name>
    <dbReference type="NCBI Taxonomy" id="2109915"/>
    <lineage>
        <taxon>Bacteria</taxon>
        <taxon>Pseudomonadati</taxon>
        <taxon>Pseudomonadota</taxon>
        <taxon>Betaproteobacteria</taxon>
        <taxon>Burkholderiales</taxon>
        <taxon>Comamonadaceae</taxon>
        <taxon>Simplicispira</taxon>
    </lineage>
</organism>
<gene>
    <name evidence="2" type="ORF">C6571_18755</name>
</gene>
<dbReference type="GO" id="GO:0006259">
    <property type="term" value="P:DNA metabolic process"/>
    <property type="evidence" value="ECO:0007669"/>
    <property type="project" value="InterPro"/>
</dbReference>
<dbReference type="InterPro" id="IPR004590">
    <property type="entry name" value="ssDNA_annealing_RecT"/>
</dbReference>
<dbReference type="KEGG" id="simp:C6571_18755"/>
<dbReference type="GO" id="GO:0003677">
    <property type="term" value="F:DNA binding"/>
    <property type="evidence" value="ECO:0007669"/>
    <property type="project" value="InterPro"/>
</dbReference>
<dbReference type="InterPro" id="IPR018330">
    <property type="entry name" value="RecT_fam"/>
</dbReference>
<evidence type="ECO:0000313" key="2">
    <source>
        <dbReference type="EMBL" id="AVO43467.1"/>
    </source>
</evidence>
<reference evidence="2 3" key="1">
    <citation type="submission" date="2018-03" db="EMBL/GenBank/DDBJ databases">
        <title>Genome sequencing of Simplicispira sp.</title>
        <authorList>
            <person name="Kim S.-J."/>
            <person name="Heo J."/>
            <person name="Kwon S.-W."/>
        </authorList>
    </citation>
    <scope>NUCLEOTIDE SEQUENCE [LARGE SCALE GENOMIC DNA]</scope>
    <source>
        <strain evidence="2 3">SC1-8</strain>
        <plasmid evidence="2 3">unnamed1</plasmid>
    </source>
</reference>
<dbReference type="AlphaFoldDB" id="A0A2S0N609"/>
<protein>
    <recommendedName>
        <fullName evidence="4">Recombinase RecT</fullName>
    </recommendedName>
</protein>
<dbReference type="Pfam" id="PF03837">
    <property type="entry name" value="RecT"/>
    <property type="match status" value="1"/>
</dbReference>
<dbReference type="OrthoDB" id="5124088at2"/>
<feature type="compositionally biased region" description="Low complexity" evidence="1">
    <location>
        <begin position="283"/>
        <end position="296"/>
    </location>
</feature>
<dbReference type="NCBIfam" id="TIGR00616">
    <property type="entry name" value="rect"/>
    <property type="match status" value="1"/>
</dbReference>
<evidence type="ECO:0000313" key="3">
    <source>
        <dbReference type="Proteomes" id="UP000239326"/>
    </source>
</evidence>
<evidence type="ECO:0008006" key="4">
    <source>
        <dbReference type="Google" id="ProtNLM"/>
    </source>
</evidence>
<proteinExistence type="predicted"/>
<geneLocation type="plasmid" evidence="2 3">
    <name>unnamed1</name>
</geneLocation>
<evidence type="ECO:0000256" key="1">
    <source>
        <dbReference type="SAM" id="MobiDB-lite"/>
    </source>
</evidence>
<name>A0A2S0N609_9BURK</name>
<dbReference type="EMBL" id="CP027670">
    <property type="protein sequence ID" value="AVO43467.1"/>
    <property type="molecule type" value="Genomic_DNA"/>
</dbReference>